<dbReference type="GeneID" id="25563971"/>
<feature type="transmembrane region" description="Helical" evidence="7">
    <location>
        <begin position="429"/>
        <end position="447"/>
    </location>
</feature>
<dbReference type="CDD" id="cd06173">
    <property type="entry name" value="MFS_MefA_like"/>
    <property type="match status" value="1"/>
</dbReference>
<keyword evidence="6 7" id="KW-0472">Membrane</keyword>
<evidence type="ECO:0000313" key="9">
    <source>
        <dbReference type="EMBL" id="KNC48199.1"/>
    </source>
</evidence>
<dbReference type="Gene3D" id="1.20.1250.20">
    <property type="entry name" value="MFS general substrate transporter like domains"/>
    <property type="match status" value="1"/>
</dbReference>
<proteinExistence type="predicted"/>
<dbReference type="GO" id="GO:0022857">
    <property type="term" value="F:transmembrane transporter activity"/>
    <property type="evidence" value="ECO:0007669"/>
    <property type="project" value="InterPro"/>
</dbReference>
<gene>
    <name evidence="9" type="ORF">AMSG_04428</name>
</gene>
<dbReference type="Proteomes" id="UP000054408">
    <property type="component" value="Unassembled WGS sequence"/>
</dbReference>
<feature type="transmembrane region" description="Helical" evidence="7">
    <location>
        <begin position="358"/>
        <end position="383"/>
    </location>
</feature>
<evidence type="ECO:0000256" key="3">
    <source>
        <dbReference type="ARBA" id="ARBA00022475"/>
    </source>
</evidence>
<dbReference type="PANTHER" id="PTHR43266:SF2">
    <property type="entry name" value="MAJOR FACILITATOR SUPERFAMILY (MFS) PROFILE DOMAIN-CONTAINING PROTEIN"/>
    <property type="match status" value="1"/>
</dbReference>
<feature type="transmembrane region" description="Helical" evidence="7">
    <location>
        <begin position="66"/>
        <end position="93"/>
    </location>
</feature>
<name>A0A0L0D777_THETB</name>
<dbReference type="AlphaFoldDB" id="A0A0L0D777"/>
<organism evidence="9 10">
    <name type="scientific">Thecamonas trahens ATCC 50062</name>
    <dbReference type="NCBI Taxonomy" id="461836"/>
    <lineage>
        <taxon>Eukaryota</taxon>
        <taxon>Apusozoa</taxon>
        <taxon>Apusomonadida</taxon>
        <taxon>Apusomonadidae</taxon>
        <taxon>Thecamonas</taxon>
    </lineage>
</organism>
<evidence type="ECO:0000256" key="5">
    <source>
        <dbReference type="ARBA" id="ARBA00022989"/>
    </source>
</evidence>
<feature type="transmembrane region" description="Helical" evidence="7">
    <location>
        <begin position="202"/>
        <end position="219"/>
    </location>
</feature>
<accession>A0A0L0D777</accession>
<feature type="transmembrane region" description="Helical" evidence="7">
    <location>
        <begin position="128"/>
        <end position="149"/>
    </location>
</feature>
<protein>
    <submittedName>
        <fullName evidence="9">Major facilitator superfamily transporter MFS_1</fullName>
    </submittedName>
</protein>
<feature type="transmembrane region" description="Helical" evidence="7">
    <location>
        <begin position="99"/>
        <end position="121"/>
    </location>
</feature>
<dbReference type="SUPFAM" id="SSF103473">
    <property type="entry name" value="MFS general substrate transporter"/>
    <property type="match status" value="1"/>
</dbReference>
<feature type="transmembrane region" description="Helical" evidence="7">
    <location>
        <begin position="453"/>
        <end position="477"/>
    </location>
</feature>
<feature type="transmembrane region" description="Helical" evidence="7">
    <location>
        <begin position="155"/>
        <end position="173"/>
    </location>
</feature>
<evidence type="ECO:0000256" key="1">
    <source>
        <dbReference type="ARBA" id="ARBA00004651"/>
    </source>
</evidence>
<evidence type="ECO:0000313" key="10">
    <source>
        <dbReference type="Proteomes" id="UP000054408"/>
    </source>
</evidence>
<reference evidence="9 10" key="1">
    <citation type="submission" date="2010-05" db="EMBL/GenBank/DDBJ databases">
        <title>The Genome Sequence of Thecamonas trahens ATCC 50062.</title>
        <authorList>
            <consortium name="The Broad Institute Genome Sequencing Platform"/>
            <person name="Russ C."/>
            <person name="Cuomo C."/>
            <person name="Shea T."/>
            <person name="Young S.K."/>
            <person name="Zeng Q."/>
            <person name="Koehrsen M."/>
            <person name="Haas B."/>
            <person name="Borodovsky M."/>
            <person name="Guigo R."/>
            <person name="Alvarado L."/>
            <person name="Berlin A."/>
            <person name="Bochicchio J."/>
            <person name="Borenstein D."/>
            <person name="Chapman S."/>
            <person name="Chen Z."/>
            <person name="Freedman E."/>
            <person name="Gellesch M."/>
            <person name="Goldberg J."/>
            <person name="Griggs A."/>
            <person name="Gujja S."/>
            <person name="Heilman E."/>
            <person name="Heiman D."/>
            <person name="Hepburn T."/>
            <person name="Howarth C."/>
            <person name="Jen D."/>
            <person name="Larson L."/>
            <person name="Mehta T."/>
            <person name="Park D."/>
            <person name="Pearson M."/>
            <person name="Roberts A."/>
            <person name="Saif S."/>
            <person name="Shenoy N."/>
            <person name="Sisk P."/>
            <person name="Stolte C."/>
            <person name="Sykes S."/>
            <person name="Thomson T."/>
            <person name="Walk T."/>
            <person name="White J."/>
            <person name="Yandava C."/>
            <person name="Burger G."/>
            <person name="Gray M.W."/>
            <person name="Holland P.W.H."/>
            <person name="King N."/>
            <person name="Lang F.B.F."/>
            <person name="Roger A.J."/>
            <person name="Ruiz-Trillo I."/>
            <person name="Lander E."/>
            <person name="Nusbaum C."/>
        </authorList>
    </citation>
    <scope>NUCLEOTIDE SEQUENCE [LARGE SCALE GENOMIC DNA]</scope>
    <source>
        <strain evidence="9 10">ATCC 50062</strain>
    </source>
</reference>
<evidence type="ECO:0000256" key="4">
    <source>
        <dbReference type="ARBA" id="ARBA00022692"/>
    </source>
</evidence>
<sequence length="552" mass="59725">MSSYDSLAEAELLASGGAAGAAAAAAAAAEDKAAVAAAAAEAHKAQRGFIMPYYRLLRDNRGFRRLYAASFVSTFGDWFNYIASLTLITSLATSRGTAISIYLVLRRFPPLVFVPLVGYLADSFDRRLLMIVSDLIRIVVVAVLLVLAMIHKASLLWLIYICVFLHFSFAALFDPARAALVPQLVSADSLLTANVLDGSTRYALLFVGSSVGGIVTSFFGIQVDYVLDGVTFLLSSYLIWRLWVEVPLEGDPGYVALADSGDNTAEASLSSSDVEINLGGRSKDSAASNDGGDAVILGISSDEVEEQEHAAFEYSPSSEVELMPFDTDVESGKRPFDSDTSVLGKIKGGFAFWLRNPYILALTCIRSLVAIGGGSNLLNILFAEEVYRFSFDHDGSLTLGIMYAVVGMGAFVGPNLVKRFTPPHDQAREVAFIGAMVLMNIGSYVTASVPSFYVFLLSNLVRVAGGSTIMTMGSALLQTKVPNEVRGRVFAIDISLFTLSYTTVVVLVGQAIDHLHWSPFKVQLYISFAYTGMFLLCAPYLKFFSHRDRPIR</sequence>
<keyword evidence="3" id="KW-1003">Cell membrane</keyword>
<evidence type="ECO:0000256" key="6">
    <source>
        <dbReference type="ARBA" id="ARBA00023136"/>
    </source>
</evidence>
<keyword evidence="5 7" id="KW-1133">Transmembrane helix</keyword>
<feature type="transmembrane region" description="Helical" evidence="7">
    <location>
        <begin position="225"/>
        <end position="244"/>
    </location>
</feature>
<dbReference type="EMBL" id="GL349450">
    <property type="protein sequence ID" value="KNC48199.1"/>
    <property type="molecule type" value="Genomic_DNA"/>
</dbReference>
<dbReference type="InterPro" id="IPR020846">
    <property type="entry name" value="MFS_dom"/>
</dbReference>
<evidence type="ECO:0000256" key="7">
    <source>
        <dbReference type="SAM" id="Phobius"/>
    </source>
</evidence>
<keyword evidence="2" id="KW-0813">Transport</keyword>
<dbReference type="OMA" id="WILPATC"/>
<evidence type="ECO:0000259" key="8">
    <source>
        <dbReference type="PROSITE" id="PS50850"/>
    </source>
</evidence>
<dbReference type="eggNOG" id="ENOG502S1V4">
    <property type="taxonomic scope" value="Eukaryota"/>
</dbReference>
<dbReference type="InterPro" id="IPR011701">
    <property type="entry name" value="MFS"/>
</dbReference>
<keyword evidence="4 7" id="KW-0812">Transmembrane</keyword>
<evidence type="ECO:0000256" key="2">
    <source>
        <dbReference type="ARBA" id="ARBA00022448"/>
    </source>
</evidence>
<dbReference type="GO" id="GO:0005886">
    <property type="term" value="C:plasma membrane"/>
    <property type="evidence" value="ECO:0007669"/>
    <property type="project" value="UniProtKB-SubCell"/>
</dbReference>
<dbReference type="OrthoDB" id="46230at2759"/>
<dbReference type="PROSITE" id="PS50850">
    <property type="entry name" value="MFS"/>
    <property type="match status" value="1"/>
</dbReference>
<dbReference type="InterPro" id="IPR036259">
    <property type="entry name" value="MFS_trans_sf"/>
</dbReference>
<feature type="domain" description="Major facilitator superfamily (MFS) profile" evidence="8">
    <location>
        <begin position="360"/>
        <end position="552"/>
    </location>
</feature>
<dbReference type="Pfam" id="PF07690">
    <property type="entry name" value="MFS_1"/>
    <property type="match status" value="1"/>
</dbReference>
<dbReference type="RefSeq" id="XP_013758768.1">
    <property type="nucleotide sequence ID" value="XM_013903314.1"/>
</dbReference>
<feature type="transmembrane region" description="Helical" evidence="7">
    <location>
        <begin position="524"/>
        <end position="544"/>
    </location>
</feature>
<keyword evidence="10" id="KW-1185">Reference proteome</keyword>
<feature type="transmembrane region" description="Helical" evidence="7">
    <location>
        <begin position="489"/>
        <end position="512"/>
    </location>
</feature>
<feature type="transmembrane region" description="Helical" evidence="7">
    <location>
        <begin position="395"/>
        <end position="417"/>
    </location>
</feature>
<comment type="subcellular location">
    <subcellularLocation>
        <location evidence="1">Cell membrane</location>
        <topology evidence="1">Multi-pass membrane protein</topology>
    </subcellularLocation>
</comment>
<dbReference type="PANTHER" id="PTHR43266">
    <property type="entry name" value="MACROLIDE-EFFLUX PROTEIN"/>
    <property type="match status" value="1"/>
</dbReference>